<keyword evidence="2" id="KW-0964">Secreted</keyword>
<comment type="subcellular location">
    <subcellularLocation>
        <location evidence="1">Secreted</location>
    </subcellularLocation>
</comment>
<comment type="caution">
    <text evidence="6">The sequence shown here is derived from an EMBL/GenBank/DDBJ whole genome shotgun (WGS) entry which is preliminary data.</text>
</comment>
<dbReference type="Pfam" id="PF24517">
    <property type="entry name" value="CBM96"/>
    <property type="match status" value="2"/>
</dbReference>
<evidence type="ECO:0000256" key="3">
    <source>
        <dbReference type="ARBA" id="ARBA00022729"/>
    </source>
</evidence>
<dbReference type="Proteomes" id="UP001172082">
    <property type="component" value="Unassembled WGS sequence"/>
</dbReference>
<feature type="domain" description="Secretion system C-terminal sorting" evidence="4">
    <location>
        <begin position="945"/>
        <end position="1015"/>
    </location>
</feature>
<reference evidence="6" key="1">
    <citation type="submission" date="2023-06" db="EMBL/GenBank/DDBJ databases">
        <title>Genomic of Parafulvivirga corallium.</title>
        <authorList>
            <person name="Wang G."/>
        </authorList>
    </citation>
    <scope>NUCLEOTIDE SEQUENCE</scope>
    <source>
        <strain evidence="6">BMA10</strain>
    </source>
</reference>
<dbReference type="EMBL" id="JAUJEA010000010">
    <property type="protein sequence ID" value="MDN5204187.1"/>
    <property type="molecule type" value="Genomic_DNA"/>
</dbReference>
<evidence type="ECO:0000256" key="2">
    <source>
        <dbReference type="ARBA" id="ARBA00022525"/>
    </source>
</evidence>
<proteinExistence type="predicted"/>
<accession>A0ABT8KTU3</accession>
<evidence type="ECO:0000259" key="5">
    <source>
        <dbReference type="Pfam" id="PF24517"/>
    </source>
</evidence>
<keyword evidence="3" id="KW-0732">Signal</keyword>
<protein>
    <submittedName>
        <fullName evidence="6">DNRLRE domain-containing protein</fullName>
    </submittedName>
</protein>
<dbReference type="NCBIfam" id="NF033679">
    <property type="entry name" value="DNRLRE_dom"/>
    <property type="match status" value="2"/>
</dbReference>
<dbReference type="InterPro" id="IPR026444">
    <property type="entry name" value="Secre_tail"/>
</dbReference>
<gene>
    <name evidence="6" type="ORF">QQ008_22535</name>
</gene>
<dbReference type="NCBIfam" id="TIGR04183">
    <property type="entry name" value="Por_Secre_tail"/>
    <property type="match status" value="1"/>
</dbReference>
<evidence type="ECO:0000313" key="7">
    <source>
        <dbReference type="Proteomes" id="UP001172082"/>
    </source>
</evidence>
<evidence type="ECO:0000256" key="1">
    <source>
        <dbReference type="ARBA" id="ARBA00004613"/>
    </source>
</evidence>
<dbReference type="Pfam" id="PF18962">
    <property type="entry name" value="Por_Secre_tail"/>
    <property type="match status" value="1"/>
</dbReference>
<evidence type="ECO:0000313" key="6">
    <source>
        <dbReference type="EMBL" id="MDN5204187.1"/>
    </source>
</evidence>
<organism evidence="6 7">
    <name type="scientific">Splendidivirga corallicola</name>
    <dbReference type="NCBI Taxonomy" id="3051826"/>
    <lineage>
        <taxon>Bacteria</taxon>
        <taxon>Pseudomonadati</taxon>
        <taxon>Bacteroidota</taxon>
        <taxon>Cytophagia</taxon>
        <taxon>Cytophagales</taxon>
        <taxon>Splendidivirgaceae</taxon>
        <taxon>Splendidivirga</taxon>
    </lineage>
</organism>
<sequence>MKHFFRVAFFFLLAKWISARLSLILFWALALMTTVHAQNLPMVKHIDDLPFYVPPRDFLLDGNSQELVNYPGTDYPGSNQMAFDSQNRPYLYIERTAAYAGYLLTLRNGVWTKIHFRDVVNAAMKSQFNAPSDYDYVFSIQAHSNSSIHIDDDNALYMVIWVANESATTAGRCILVYSSDITVTNPAFTVHRLFSETEAKRSAIVEVKTGYNDTSVTPAIGVFGDNFGVYIPTKNPDGSLNLGQRIHLSNEAVTRFVHSGGRAWAVSKNGKVFVAWQGSTIPNTTTPENAFWIAEIDRSTRVATTKYLGLGEGFNSPKPDNHNFPTLSIDSQGYLHYIKGSHGPGGSLDFHYGRSPNPYAISGTWTFHDWEASDATYNSTVITTSDKIICTARRTWQWMGFSTKSNSSSNNWSTWKNVFVTDPPFGNYDGGSLYNAPAQREVVDKNGNVYYQACLRNFDFSTEKEYFAAQTTVSFNANVDSVRIMTRYDYLKRIINGKNVQRITFEPADVSLFDSPVTLSASTNVPGVSITYEVISGPATVSGNVLTLTGIGEVVLKAKNSGNANYYGDEVVRTIQVTDNTYSLLPEADAHVRSGAYGNDNYGTNNALIIKKSNDGDAYTRQGYYRFDLSSITGIITSAKLKLVPSGNSANVGSINVAVKFVTDDSWSETGITWNNMPAVGSVLDTKAGSTTATEWDVTTQAQTEKSGDGKLSLHIESTINNGEWIHYHSKEAFNASVRPVLIVATQPAGTTTTDLSAEADSFVRSGSYGNDNYGTGNILIIKKSFNNDSYNRQAYFRFDLTSITGTITSAKLKLVPSGNSANVASSNFEAKFVSDDSWNETGITWNNKPASGGLLDTKAGSTTTTEWDVTAQAQSEKAGDGKLSLLVQGVVNNGEWIHYHSKEASVAANRPVLVVTYQSGSSGSGGKAEPSVFFGTHDNSRISIYPNPVKNNFTVHSKEKIDHIGIINLSGQLVQKFENINSNIYDLNVENLQKGMFLLRIIAQSGSSHVHKIIKR</sequence>
<name>A0ABT8KTU3_9BACT</name>
<feature type="domain" description="Carbohydrate-binding module family 96" evidence="5">
    <location>
        <begin position="753"/>
        <end position="918"/>
    </location>
</feature>
<dbReference type="RefSeq" id="WP_346754211.1">
    <property type="nucleotide sequence ID" value="NZ_JAUJEA010000010.1"/>
</dbReference>
<dbReference type="InterPro" id="IPR055372">
    <property type="entry name" value="CBM96"/>
</dbReference>
<feature type="domain" description="Carbohydrate-binding module family 96" evidence="5">
    <location>
        <begin position="581"/>
        <end position="745"/>
    </location>
</feature>
<evidence type="ECO:0000259" key="4">
    <source>
        <dbReference type="Pfam" id="PF18962"/>
    </source>
</evidence>
<keyword evidence="7" id="KW-1185">Reference proteome</keyword>